<sequence length="43" mass="4745">MQTYILAGYVLIWPAVSLAVLVMILGATVKDARAARQEKRDLV</sequence>
<gene>
    <name evidence="2" type="ORF">SAMN05216421_0892</name>
</gene>
<dbReference type="NCBIfam" id="NF038354">
    <property type="entry name" value="trnsprt_adja_43"/>
    <property type="match status" value="1"/>
</dbReference>
<organism evidence="2 3">
    <name type="scientific">Halopseudomonas xinjiangensis</name>
    <dbReference type="NCBI Taxonomy" id="487184"/>
    <lineage>
        <taxon>Bacteria</taxon>
        <taxon>Pseudomonadati</taxon>
        <taxon>Pseudomonadota</taxon>
        <taxon>Gammaproteobacteria</taxon>
        <taxon>Pseudomonadales</taxon>
        <taxon>Pseudomonadaceae</taxon>
        <taxon>Halopseudomonas</taxon>
    </lineage>
</organism>
<accession>A0A1H1PDS0</accession>
<dbReference type="Proteomes" id="UP000243207">
    <property type="component" value="Chromosome I"/>
</dbReference>
<protein>
    <submittedName>
        <fullName evidence="2">Uncharacterized protein</fullName>
    </submittedName>
</protein>
<proteinExistence type="predicted"/>
<feature type="transmembrane region" description="Helical" evidence="1">
    <location>
        <begin position="6"/>
        <end position="29"/>
    </location>
</feature>
<evidence type="ECO:0000313" key="2">
    <source>
        <dbReference type="EMBL" id="SDS09263.1"/>
    </source>
</evidence>
<dbReference type="STRING" id="487184.SAMN05216421_0892"/>
<dbReference type="EMBL" id="LT629736">
    <property type="protein sequence ID" value="SDS09263.1"/>
    <property type="molecule type" value="Genomic_DNA"/>
</dbReference>
<reference evidence="3" key="1">
    <citation type="submission" date="2016-10" db="EMBL/GenBank/DDBJ databases">
        <authorList>
            <person name="Varghese N."/>
            <person name="Submissions S."/>
        </authorList>
    </citation>
    <scope>NUCLEOTIDE SEQUENCE [LARGE SCALE GENOMIC DNA]</scope>
    <source>
        <strain evidence="3">NRRL B-51270</strain>
    </source>
</reference>
<keyword evidence="1" id="KW-0812">Transmembrane</keyword>
<keyword evidence="1" id="KW-1133">Transmembrane helix</keyword>
<keyword evidence="3" id="KW-1185">Reference proteome</keyword>
<dbReference type="RefSeq" id="WP_231701538.1">
    <property type="nucleotide sequence ID" value="NZ_LT629736.1"/>
</dbReference>
<evidence type="ECO:0000313" key="3">
    <source>
        <dbReference type="Proteomes" id="UP000243207"/>
    </source>
</evidence>
<dbReference type="AlphaFoldDB" id="A0A1H1PDS0"/>
<evidence type="ECO:0000256" key="1">
    <source>
        <dbReference type="SAM" id="Phobius"/>
    </source>
</evidence>
<name>A0A1H1PDS0_9GAMM</name>
<keyword evidence="1" id="KW-0472">Membrane</keyword>
<dbReference type="InterPro" id="IPR049820">
    <property type="entry name" value="Trnsprt_adja_ssu-like"/>
</dbReference>